<reference evidence="2" key="1">
    <citation type="submission" date="2020-03" db="EMBL/GenBank/DDBJ databases">
        <title>A transcriptome and proteome of the tick Rhipicephalus microplus shaped by the genetic composition of its hosts and developmental stage.</title>
        <authorList>
            <person name="Garcia G.R."/>
            <person name="Ribeiro J.M.C."/>
            <person name="Maruyama S.R."/>
            <person name="Gardinasse L.G."/>
            <person name="Nelson K."/>
            <person name="Ferreira B.R."/>
            <person name="Andrade T.G."/>
            <person name="Santos I.K.F.M."/>
        </authorList>
    </citation>
    <scope>NUCLEOTIDE SEQUENCE</scope>
    <source>
        <strain evidence="2">NSGR</strain>
        <tissue evidence="2">Salivary glands</tissue>
    </source>
</reference>
<evidence type="ECO:0000256" key="1">
    <source>
        <dbReference type="SAM" id="Phobius"/>
    </source>
</evidence>
<dbReference type="AlphaFoldDB" id="A0A6G5AH82"/>
<name>A0A6G5AH82_RHIMP</name>
<keyword evidence="1" id="KW-0812">Transmembrane</keyword>
<evidence type="ECO:0000313" key="2">
    <source>
        <dbReference type="EMBL" id="NIE49948.1"/>
    </source>
</evidence>
<sequence length="103" mass="11748">MKVSAISGIVRSINKVLELFHTFGRITGVFFTMFCVVVAFHVSIAFHVIYFCNGLWPIRFLDCRKDSYLVTVHVRTTFGLKLCCTNLSLLLVLKWAAKELKTC</sequence>
<dbReference type="EMBL" id="GIKN01007675">
    <property type="protein sequence ID" value="NIE49948.1"/>
    <property type="molecule type" value="Transcribed_RNA"/>
</dbReference>
<feature type="transmembrane region" description="Helical" evidence="1">
    <location>
        <begin position="29"/>
        <end position="52"/>
    </location>
</feature>
<keyword evidence="1" id="KW-0472">Membrane</keyword>
<organism evidence="2">
    <name type="scientific">Rhipicephalus microplus</name>
    <name type="common">Cattle tick</name>
    <name type="synonym">Boophilus microplus</name>
    <dbReference type="NCBI Taxonomy" id="6941"/>
    <lineage>
        <taxon>Eukaryota</taxon>
        <taxon>Metazoa</taxon>
        <taxon>Ecdysozoa</taxon>
        <taxon>Arthropoda</taxon>
        <taxon>Chelicerata</taxon>
        <taxon>Arachnida</taxon>
        <taxon>Acari</taxon>
        <taxon>Parasitiformes</taxon>
        <taxon>Ixodida</taxon>
        <taxon>Ixodoidea</taxon>
        <taxon>Ixodidae</taxon>
        <taxon>Rhipicephalinae</taxon>
        <taxon>Rhipicephalus</taxon>
        <taxon>Boophilus</taxon>
    </lineage>
</organism>
<keyword evidence="1" id="KW-1133">Transmembrane helix</keyword>
<protein>
    <submittedName>
        <fullName evidence="2">Uncharacterized protein</fullName>
    </submittedName>
</protein>
<accession>A0A6G5AH82</accession>
<proteinExistence type="predicted"/>